<dbReference type="AlphaFoldDB" id="A0AAN8ZQ57"/>
<keyword evidence="7" id="KW-0067">ATP-binding</keyword>
<dbReference type="InterPro" id="IPR015803">
    <property type="entry name" value="Cys-tRNA-ligase"/>
</dbReference>
<dbReference type="GO" id="GO:0005524">
    <property type="term" value="F:ATP binding"/>
    <property type="evidence" value="ECO:0007669"/>
    <property type="project" value="UniProtKB-KW"/>
</dbReference>
<evidence type="ECO:0000256" key="4">
    <source>
        <dbReference type="ARBA" id="ARBA00022723"/>
    </source>
</evidence>
<dbReference type="Proteomes" id="UP001370490">
    <property type="component" value="Unassembled WGS sequence"/>
</dbReference>
<dbReference type="Pfam" id="PF23493">
    <property type="entry name" value="CysS_C"/>
    <property type="match status" value="1"/>
</dbReference>
<evidence type="ECO:0000259" key="12">
    <source>
        <dbReference type="Pfam" id="PF23493"/>
    </source>
</evidence>
<evidence type="ECO:0000256" key="7">
    <source>
        <dbReference type="ARBA" id="ARBA00022840"/>
    </source>
</evidence>
<keyword evidence="6" id="KW-0862">Zinc</keyword>
<dbReference type="GO" id="GO:0005737">
    <property type="term" value="C:cytoplasm"/>
    <property type="evidence" value="ECO:0007669"/>
    <property type="project" value="TreeGrafter"/>
</dbReference>
<evidence type="ECO:0000256" key="1">
    <source>
        <dbReference type="ARBA" id="ARBA00001947"/>
    </source>
</evidence>
<keyword evidence="5" id="KW-0547">Nucleotide-binding</keyword>
<dbReference type="CDD" id="cd00672">
    <property type="entry name" value="CysRS_core"/>
    <property type="match status" value="1"/>
</dbReference>
<dbReference type="EC" id="6.1.1.16" evidence="2"/>
<evidence type="ECO:0000256" key="10">
    <source>
        <dbReference type="ARBA" id="ARBA00031499"/>
    </source>
</evidence>
<accession>A0AAN8ZQ57</accession>
<keyword evidence="8" id="KW-0648">Protein biosynthesis</keyword>
<evidence type="ECO:0000256" key="8">
    <source>
        <dbReference type="ARBA" id="ARBA00022917"/>
    </source>
</evidence>
<dbReference type="InterPro" id="IPR032678">
    <property type="entry name" value="tRNA-synt_1_cat_dom"/>
</dbReference>
<dbReference type="InterPro" id="IPR056411">
    <property type="entry name" value="CysS_C"/>
</dbReference>
<feature type="domain" description="tRNA synthetases class I catalytic" evidence="11">
    <location>
        <begin position="80"/>
        <end position="246"/>
    </location>
</feature>
<keyword evidence="14" id="KW-1185">Reference proteome</keyword>
<evidence type="ECO:0000256" key="3">
    <source>
        <dbReference type="ARBA" id="ARBA00022598"/>
    </source>
</evidence>
<reference evidence="13 14" key="1">
    <citation type="submission" date="2023-12" db="EMBL/GenBank/DDBJ databases">
        <title>A high-quality genome assembly for Dillenia turbinata (Dilleniales).</title>
        <authorList>
            <person name="Chanderbali A."/>
        </authorList>
    </citation>
    <scope>NUCLEOTIDE SEQUENCE [LARGE SCALE GENOMIC DNA]</scope>
    <source>
        <strain evidence="13">LSX21</strain>
        <tissue evidence="13">Leaf</tissue>
    </source>
</reference>
<dbReference type="SUPFAM" id="SSF52374">
    <property type="entry name" value="Nucleotidylyl transferase"/>
    <property type="match status" value="1"/>
</dbReference>
<feature type="domain" description="tRNA synthetases class I catalytic" evidence="11">
    <location>
        <begin position="265"/>
        <end position="396"/>
    </location>
</feature>
<organism evidence="13 14">
    <name type="scientific">Dillenia turbinata</name>
    <dbReference type="NCBI Taxonomy" id="194707"/>
    <lineage>
        <taxon>Eukaryota</taxon>
        <taxon>Viridiplantae</taxon>
        <taxon>Streptophyta</taxon>
        <taxon>Embryophyta</taxon>
        <taxon>Tracheophyta</taxon>
        <taxon>Spermatophyta</taxon>
        <taxon>Magnoliopsida</taxon>
        <taxon>eudicotyledons</taxon>
        <taxon>Gunneridae</taxon>
        <taxon>Pentapetalae</taxon>
        <taxon>Dilleniales</taxon>
        <taxon>Dilleniaceae</taxon>
        <taxon>Dillenia</taxon>
    </lineage>
</organism>
<dbReference type="HAMAP" id="MF_00041">
    <property type="entry name" value="Cys_tRNA_synth"/>
    <property type="match status" value="1"/>
</dbReference>
<dbReference type="Gene3D" id="3.40.50.620">
    <property type="entry name" value="HUPs"/>
    <property type="match status" value="1"/>
</dbReference>
<gene>
    <name evidence="13" type="ORF">RJ641_013550</name>
</gene>
<dbReference type="EMBL" id="JBAMMX010000002">
    <property type="protein sequence ID" value="KAK6946006.1"/>
    <property type="molecule type" value="Genomic_DNA"/>
</dbReference>
<dbReference type="FunFam" id="3.40.50.620:FF:000451">
    <property type="entry name" value="Cysteine-tRNA ligase-like protein"/>
    <property type="match status" value="1"/>
</dbReference>
<evidence type="ECO:0000313" key="13">
    <source>
        <dbReference type="EMBL" id="KAK6946006.1"/>
    </source>
</evidence>
<dbReference type="InterPro" id="IPR009080">
    <property type="entry name" value="tRNAsynth_Ia_anticodon-bd"/>
</dbReference>
<feature type="domain" description="Cysteinyl-tRNA ligase anticodon binding" evidence="12">
    <location>
        <begin position="538"/>
        <end position="582"/>
    </location>
</feature>
<feature type="domain" description="tRNA synthetases class I catalytic" evidence="11">
    <location>
        <begin position="21"/>
        <end position="62"/>
    </location>
</feature>
<evidence type="ECO:0000256" key="9">
    <source>
        <dbReference type="ARBA" id="ARBA00023146"/>
    </source>
</evidence>
<evidence type="ECO:0000256" key="2">
    <source>
        <dbReference type="ARBA" id="ARBA00012832"/>
    </source>
</evidence>
<name>A0AAN8ZQ57_9MAGN</name>
<dbReference type="GO" id="GO:0006423">
    <property type="term" value="P:cysteinyl-tRNA aminoacylation"/>
    <property type="evidence" value="ECO:0007669"/>
    <property type="project" value="InterPro"/>
</dbReference>
<evidence type="ECO:0000256" key="6">
    <source>
        <dbReference type="ARBA" id="ARBA00022833"/>
    </source>
</evidence>
<dbReference type="InterPro" id="IPR024909">
    <property type="entry name" value="Cys-tRNA/MSH_ligase"/>
</dbReference>
<proteinExistence type="inferred from homology"/>
<protein>
    <recommendedName>
        <fullName evidence="2">cysteine--tRNA ligase</fullName>
        <ecNumber evidence="2">6.1.1.16</ecNumber>
    </recommendedName>
    <alternativeName>
        <fullName evidence="10">Cysteinyl-tRNA synthetase</fullName>
    </alternativeName>
</protein>
<dbReference type="PANTHER" id="PTHR10890">
    <property type="entry name" value="CYSTEINYL-TRNA SYNTHETASE"/>
    <property type="match status" value="1"/>
</dbReference>
<keyword evidence="3" id="KW-0436">Ligase</keyword>
<evidence type="ECO:0000256" key="5">
    <source>
        <dbReference type="ARBA" id="ARBA00022741"/>
    </source>
</evidence>
<dbReference type="Gene3D" id="1.20.120.1910">
    <property type="entry name" value="Cysteine-tRNA ligase, C-terminal anti-codon recognition domain"/>
    <property type="match status" value="1"/>
</dbReference>
<dbReference type="InterPro" id="IPR014729">
    <property type="entry name" value="Rossmann-like_a/b/a_fold"/>
</dbReference>
<comment type="cofactor">
    <cofactor evidence="1">
        <name>Zn(2+)</name>
        <dbReference type="ChEBI" id="CHEBI:29105"/>
    </cofactor>
</comment>
<sequence>MAKNVVELKLYNTMTKQKEIFKPKVEGKVGMYVCGVTVYDLSHIGHARCYIVFDVLYRWCDAAEVNRGLKCHRSYGGSIYLQHLGYEVNYVRNFTDVDDKSLIAEVLGAKYGLVQIIRKANQIGEDPLALSSRYSQEFLDDMVHLQCLLPTHQPRVSDHIEEIKDMITQFLYFGDFHALSNHTGSVQIINNGCAYPVDGDVYFSVDKLPSYGKLSGRKLEDNRAGERVAIDLRKRNPADFALWKVVTLMSFPIIIHIGITRTDLYWLQAAKPDEPCWDSPWGRGRPGWHIECSAMSAKYLSFSFDIHGGGNDLIFPHHENEIAQSCAACSESHVSYWVHNGHVTNNNEKMSKSLDNFFTIRETIQRYHPLALRHFLMSTHYYSPLNYSISQLEDASEEVFYIYQTLQDCKDALIPFQEESLKEASEPAGRKPKTNPAAQGCLDKLRKDFEAYMSDDLHTNDVLTSVLKDALKFINSSSTTIKKQKKPQLPLVHSLIELEKGVREVLNILGLLSELTYSEVLQQFKDKALKRADLQEDDVLKLIEERTMARKNKDFARSDKVREELMAKGIALMDVGQETVWRPCNPHRLEQAAQPRST</sequence>
<dbReference type="PRINTS" id="PR00983">
    <property type="entry name" value="TRNASYNTHCYS"/>
</dbReference>
<dbReference type="GO" id="GO:0046872">
    <property type="term" value="F:metal ion binding"/>
    <property type="evidence" value="ECO:0007669"/>
    <property type="project" value="UniProtKB-KW"/>
</dbReference>
<evidence type="ECO:0000313" key="14">
    <source>
        <dbReference type="Proteomes" id="UP001370490"/>
    </source>
</evidence>
<dbReference type="PANTHER" id="PTHR10890:SF26">
    <property type="entry name" value="CYSTEINE--TRNA LIGASE 1, CYTOPLASMIC-RELATED"/>
    <property type="match status" value="1"/>
</dbReference>
<keyword evidence="4" id="KW-0479">Metal-binding</keyword>
<comment type="caution">
    <text evidence="13">The sequence shown here is derived from an EMBL/GenBank/DDBJ whole genome shotgun (WGS) entry which is preliminary data.</text>
</comment>
<dbReference type="Pfam" id="PF01406">
    <property type="entry name" value="tRNA-synt_1e"/>
    <property type="match status" value="3"/>
</dbReference>
<keyword evidence="9 13" id="KW-0030">Aminoacyl-tRNA synthetase</keyword>
<dbReference type="GO" id="GO:0004817">
    <property type="term" value="F:cysteine-tRNA ligase activity"/>
    <property type="evidence" value="ECO:0007669"/>
    <property type="project" value="UniProtKB-EC"/>
</dbReference>
<dbReference type="SUPFAM" id="SSF47323">
    <property type="entry name" value="Anticodon-binding domain of a subclass of class I aminoacyl-tRNA synthetases"/>
    <property type="match status" value="1"/>
</dbReference>
<evidence type="ECO:0000259" key="11">
    <source>
        <dbReference type="Pfam" id="PF01406"/>
    </source>
</evidence>